<keyword evidence="2" id="KW-0732">Signal</keyword>
<name>A0A2V5K5H1_9BACL</name>
<feature type="coiled-coil region" evidence="1">
    <location>
        <begin position="51"/>
        <end position="85"/>
    </location>
</feature>
<evidence type="ECO:0000256" key="2">
    <source>
        <dbReference type="SAM" id="SignalP"/>
    </source>
</evidence>
<feature type="signal peptide" evidence="2">
    <location>
        <begin position="1"/>
        <end position="26"/>
    </location>
</feature>
<organism evidence="3 4">
    <name type="scientific">Paenibacillus flagellatus</name>
    <dbReference type="NCBI Taxonomy" id="2211139"/>
    <lineage>
        <taxon>Bacteria</taxon>
        <taxon>Bacillati</taxon>
        <taxon>Bacillota</taxon>
        <taxon>Bacilli</taxon>
        <taxon>Bacillales</taxon>
        <taxon>Paenibacillaceae</taxon>
        <taxon>Paenibacillus</taxon>
    </lineage>
</organism>
<accession>A0A2V5K5H1</accession>
<evidence type="ECO:0000313" key="4">
    <source>
        <dbReference type="Proteomes" id="UP000247476"/>
    </source>
</evidence>
<keyword evidence="4" id="KW-1185">Reference proteome</keyword>
<proteinExistence type="predicted"/>
<dbReference type="OrthoDB" id="2657928at2"/>
<evidence type="ECO:0008006" key="5">
    <source>
        <dbReference type="Google" id="ProtNLM"/>
    </source>
</evidence>
<evidence type="ECO:0000256" key="1">
    <source>
        <dbReference type="SAM" id="Coils"/>
    </source>
</evidence>
<keyword evidence="1" id="KW-0175">Coiled coil</keyword>
<gene>
    <name evidence="3" type="ORF">DLM86_14185</name>
</gene>
<reference evidence="3 4" key="1">
    <citation type="submission" date="2018-05" db="EMBL/GenBank/DDBJ databases">
        <title>Paenibacillus flagellatus sp. nov., isolated from selenium mineral soil.</title>
        <authorList>
            <person name="Dai X."/>
        </authorList>
    </citation>
    <scope>NUCLEOTIDE SEQUENCE [LARGE SCALE GENOMIC DNA]</scope>
    <source>
        <strain evidence="3 4">DXL2</strain>
    </source>
</reference>
<feature type="chain" id="PRO_5038796977" description="SbsC C-terminal domain-containing protein" evidence="2">
    <location>
        <begin position="27"/>
        <end position="359"/>
    </location>
</feature>
<evidence type="ECO:0000313" key="3">
    <source>
        <dbReference type="EMBL" id="PYI54601.1"/>
    </source>
</evidence>
<dbReference type="Gene3D" id="6.10.250.3150">
    <property type="match status" value="1"/>
</dbReference>
<dbReference type="RefSeq" id="WP_110840659.1">
    <property type="nucleotide sequence ID" value="NZ_QJVJ01000005.1"/>
</dbReference>
<dbReference type="EMBL" id="QJVJ01000005">
    <property type="protein sequence ID" value="PYI54601.1"/>
    <property type="molecule type" value="Genomic_DNA"/>
</dbReference>
<dbReference type="Proteomes" id="UP000247476">
    <property type="component" value="Unassembled WGS sequence"/>
</dbReference>
<protein>
    <recommendedName>
        <fullName evidence="5">SbsC C-terminal domain-containing protein</fullName>
    </recommendedName>
</protein>
<feature type="coiled-coil region" evidence="1">
    <location>
        <begin position="125"/>
        <end position="200"/>
    </location>
</feature>
<dbReference type="AlphaFoldDB" id="A0A2V5K5H1"/>
<comment type="caution">
    <text evidence="3">The sequence shown here is derived from an EMBL/GenBank/DDBJ whole genome shotgun (WGS) entry which is preliminary data.</text>
</comment>
<sequence length="359" mass="40119">MPKRWMRLAATALLGCLLLASGPWAAAAQPDAGNRRLLEKGLTVYELDREIARLADEQSRLSVRIRETERDAEQASLQIAEMKRKTADVLRSYYTGDRSSIWLAALSVRSVRDALYVWDQLQLIVSRDRRTMDDYRERYRSLKAKTNALEEDRRKLGDTIAAYEAEKQNRIRAQREVERLLAGNAERAKLEKEMAELSKRWEERGLPLFKTYFAALAAAMPKLPELLGQNGGSVAIKGLNPTVEIADGELNRFLQSHDEAFRGFAFSFGDGSITAGGRSDDVTITVQGRYAVENEPANAVRFKIDGVTFNGYPLPASTAQSLERQFDLAFYPGKIAPFLQATGVKTVPGKMTIALKLAL</sequence>